<dbReference type="OrthoDB" id="9938256at2759"/>
<dbReference type="Proteomes" id="UP000000311">
    <property type="component" value="Unassembled WGS sequence"/>
</dbReference>
<name>E2AEP2_CAMFO</name>
<proteinExistence type="predicted"/>
<accession>E2AEP2</accession>
<keyword evidence="2" id="KW-1185">Reference proteome</keyword>
<dbReference type="EMBL" id="GL438870">
    <property type="protein sequence ID" value="EFN68117.1"/>
    <property type="molecule type" value="Genomic_DNA"/>
</dbReference>
<sequence length="103" mass="12034">MSMHESLESYESPEVIIDLSKEEIHKRYQDAAKVIFNEQQNKKKKVGSYLSFGSSRRTIEYSNNGNHPVIIRKPEGSMIKQNTHSYWPISKEYRKPNEKCAIT</sequence>
<dbReference type="AlphaFoldDB" id="E2AEP2"/>
<protein>
    <submittedName>
        <fullName evidence="1">Uncharacterized protein</fullName>
    </submittedName>
</protein>
<evidence type="ECO:0000313" key="1">
    <source>
        <dbReference type="EMBL" id="EFN68117.1"/>
    </source>
</evidence>
<dbReference type="OMA" id="EIHKRYQ"/>
<reference evidence="1 2" key="1">
    <citation type="journal article" date="2010" name="Science">
        <title>Genomic comparison of the ants Camponotus floridanus and Harpegnathos saltator.</title>
        <authorList>
            <person name="Bonasio R."/>
            <person name="Zhang G."/>
            <person name="Ye C."/>
            <person name="Mutti N.S."/>
            <person name="Fang X."/>
            <person name="Qin N."/>
            <person name="Donahue G."/>
            <person name="Yang P."/>
            <person name="Li Q."/>
            <person name="Li C."/>
            <person name="Zhang P."/>
            <person name="Huang Z."/>
            <person name="Berger S.L."/>
            <person name="Reinberg D."/>
            <person name="Wang J."/>
            <person name="Liebig J."/>
        </authorList>
    </citation>
    <scope>NUCLEOTIDE SEQUENCE [LARGE SCALE GENOMIC DNA]</scope>
    <source>
        <strain evidence="2">C129</strain>
    </source>
</reference>
<dbReference type="InParanoid" id="E2AEP2"/>
<gene>
    <name evidence="1" type="ORF">EAG_10701</name>
</gene>
<evidence type="ECO:0000313" key="2">
    <source>
        <dbReference type="Proteomes" id="UP000000311"/>
    </source>
</evidence>
<organism evidence="2">
    <name type="scientific">Camponotus floridanus</name>
    <name type="common">Florida carpenter ant</name>
    <dbReference type="NCBI Taxonomy" id="104421"/>
    <lineage>
        <taxon>Eukaryota</taxon>
        <taxon>Metazoa</taxon>
        <taxon>Ecdysozoa</taxon>
        <taxon>Arthropoda</taxon>
        <taxon>Hexapoda</taxon>
        <taxon>Insecta</taxon>
        <taxon>Pterygota</taxon>
        <taxon>Neoptera</taxon>
        <taxon>Endopterygota</taxon>
        <taxon>Hymenoptera</taxon>
        <taxon>Apocrita</taxon>
        <taxon>Aculeata</taxon>
        <taxon>Formicoidea</taxon>
        <taxon>Formicidae</taxon>
        <taxon>Formicinae</taxon>
        <taxon>Camponotus</taxon>
    </lineage>
</organism>